<dbReference type="InterPro" id="IPR007278">
    <property type="entry name" value="DUF397"/>
</dbReference>
<accession>A0A7X0IGH6</accession>
<dbReference type="EMBL" id="JACHIU010000001">
    <property type="protein sequence ID" value="MBB6474736.1"/>
    <property type="molecule type" value="Genomic_DNA"/>
</dbReference>
<proteinExistence type="predicted"/>
<evidence type="ECO:0000313" key="2">
    <source>
        <dbReference type="EMBL" id="MBB6474736.1"/>
    </source>
</evidence>
<gene>
    <name evidence="2" type="ORF">BJ992_004167</name>
</gene>
<reference evidence="2 3" key="1">
    <citation type="submission" date="2020-08" db="EMBL/GenBank/DDBJ databases">
        <title>Sequencing the genomes of 1000 actinobacteria strains.</title>
        <authorList>
            <person name="Klenk H.-P."/>
        </authorList>
    </citation>
    <scope>NUCLEOTIDE SEQUENCE [LARGE SCALE GENOMIC DNA]</scope>
    <source>
        <strain evidence="2 3">DSM 44936</strain>
    </source>
</reference>
<sequence>MGMNDGNWYKSSYSSGNGENCVEVAGMAGVIAVQDSKDPARGVLRVPVGEWRCFLSGLDVGKLDC</sequence>
<keyword evidence="3" id="KW-1185">Reference proteome</keyword>
<name>A0A7X0IGH6_9ACTN</name>
<protein>
    <recommendedName>
        <fullName evidence="1">DUF397 domain-containing protein</fullName>
    </recommendedName>
</protein>
<dbReference type="Proteomes" id="UP000555564">
    <property type="component" value="Unassembled WGS sequence"/>
</dbReference>
<dbReference type="RefSeq" id="WP_184983509.1">
    <property type="nucleotide sequence ID" value="NZ_BAAALO010000082.1"/>
</dbReference>
<evidence type="ECO:0000313" key="3">
    <source>
        <dbReference type="Proteomes" id="UP000555564"/>
    </source>
</evidence>
<dbReference type="Pfam" id="PF04149">
    <property type="entry name" value="DUF397"/>
    <property type="match status" value="1"/>
</dbReference>
<feature type="domain" description="DUF397" evidence="1">
    <location>
        <begin position="7"/>
        <end position="58"/>
    </location>
</feature>
<dbReference type="AlphaFoldDB" id="A0A7X0IGH6"/>
<organism evidence="2 3">
    <name type="scientific">Sphaerisporangium rubeum</name>
    <dbReference type="NCBI Taxonomy" id="321317"/>
    <lineage>
        <taxon>Bacteria</taxon>
        <taxon>Bacillati</taxon>
        <taxon>Actinomycetota</taxon>
        <taxon>Actinomycetes</taxon>
        <taxon>Streptosporangiales</taxon>
        <taxon>Streptosporangiaceae</taxon>
        <taxon>Sphaerisporangium</taxon>
    </lineage>
</organism>
<evidence type="ECO:0000259" key="1">
    <source>
        <dbReference type="Pfam" id="PF04149"/>
    </source>
</evidence>
<comment type="caution">
    <text evidence="2">The sequence shown here is derived from an EMBL/GenBank/DDBJ whole genome shotgun (WGS) entry which is preliminary data.</text>
</comment>